<dbReference type="InterPro" id="IPR000305">
    <property type="entry name" value="GIY-YIG_endonuc"/>
</dbReference>
<keyword evidence="1 7" id="KW-0963">Cytoplasm</keyword>
<dbReference type="GO" id="GO:0009380">
    <property type="term" value="C:excinuclease repair complex"/>
    <property type="evidence" value="ECO:0007669"/>
    <property type="project" value="InterPro"/>
</dbReference>
<dbReference type="GO" id="GO:0005737">
    <property type="term" value="C:cytoplasm"/>
    <property type="evidence" value="ECO:0007669"/>
    <property type="project" value="UniProtKB-SubCell"/>
</dbReference>
<dbReference type="AlphaFoldDB" id="A0A7V5U2Q6"/>
<dbReference type="InterPro" id="IPR038476">
    <property type="entry name" value="UvrC_RNase_H_dom_sf"/>
</dbReference>
<dbReference type="Pfam" id="PF22920">
    <property type="entry name" value="UvrC_RNaseH"/>
    <property type="match status" value="1"/>
</dbReference>
<sequence length="607" mass="69749">MPLKEEEVKRVPESPGVYLFKGDKNEVLYVGKAKNLRRRLQTYLRADLPYKTQVLLAKTKSFETIVTRSEKEALVLEANLIKKHRPRYNVILRDDKAYPLLRLSVQEKFPGLTVVRRKRKDKALYFGPYPSAGAVRQTLKFLTRLFPVRRCSNAEFRRRERPCLYHQIGRCPAPCVGLIGEEEYRQIVEGAISFLKGQTRQVLKRLEAEMREAAEKLEFERAAAIRDRLQAIQKTVESQAVNLAEEIDLDVFALAREREKVSGVVLFIRAGALLGKKSFHLSRTNGDEEVLYATLIQQFYDEGKYIPDEVLLPCEPEGRELLEEWLSELGDKKVRLKVPKRGIRKELVQMALKNAREALAARLAGERPFEELAEELVARLRLRHFPRRVEGVDISNIQGELPVGVVVSFLDGAPDKEYYRRYHIKTVTGPDDYAMIYETVKRHLKHAVEEDRLPDLMLIDGGKGQLQAALAAAEELNLKDKVDFVALAKERQGEGEKIYLPQRKNPLTLARHSELLRFLQRVRDEAHRFALASHRKRRSKAAFRSVLEEIPGVGPKRKQTLLKHFGSLENIARASEEEIASLPGFNRKLAAQIKKHLAQTEFRHEHL</sequence>
<dbReference type="Gene3D" id="4.10.860.10">
    <property type="entry name" value="UVR domain"/>
    <property type="match status" value="1"/>
</dbReference>
<dbReference type="NCBIfam" id="NF001824">
    <property type="entry name" value="PRK00558.1-5"/>
    <property type="match status" value="1"/>
</dbReference>
<comment type="function">
    <text evidence="7">The UvrABC repair system catalyzes the recognition and processing of DNA lesions. UvrC both incises the 5' and 3' sides of the lesion. The N-terminal half is responsible for the 3' incision and the C-terminal half is responsible for the 5' incision.</text>
</comment>
<comment type="subunit">
    <text evidence="7">Interacts with UvrB in an incision complex.</text>
</comment>
<dbReference type="GO" id="GO:0009432">
    <property type="term" value="P:SOS response"/>
    <property type="evidence" value="ECO:0007669"/>
    <property type="project" value="UniProtKB-UniRule"/>
</dbReference>
<dbReference type="GO" id="GO:0006289">
    <property type="term" value="P:nucleotide-excision repair"/>
    <property type="evidence" value="ECO:0007669"/>
    <property type="project" value="UniProtKB-UniRule"/>
</dbReference>
<dbReference type="PROSITE" id="PS50151">
    <property type="entry name" value="UVR"/>
    <property type="match status" value="1"/>
</dbReference>
<dbReference type="InterPro" id="IPR004791">
    <property type="entry name" value="UvrC"/>
</dbReference>
<evidence type="ECO:0000256" key="1">
    <source>
        <dbReference type="ARBA" id="ARBA00022490"/>
    </source>
</evidence>
<dbReference type="PROSITE" id="PS50164">
    <property type="entry name" value="GIY_YIG"/>
    <property type="match status" value="1"/>
</dbReference>
<dbReference type="PROSITE" id="PS50165">
    <property type="entry name" value="UVRC"/>
    <property type="match status" value="1"/>
</dbReference>
<evidence type="ECO:0000256" key="8">
    <source>
        <dbReference type="SAM" id="Coils"/>
    </source>
</evidence>
<dbReference type="InterPro" id="IPR010994">
    <property type="entry name" value="RuvA_2-like"/>
</dbReference>
<gene>
    <name evidence="7 12" type="primary">uvrC</name>
    <name evidence="12" type="ORF">ENJ96_06055</name>
</gene>
<dbReference type="Gene3D" id="3.30.420.340">
    <property type="entry name" value="UvrC, RNAse H endonuclease domain"/>
    <property type="match status" value="1"/>
</dbReference>
<name>A0A7V5U2Q6_9BACT</name>
<organism evidence="12">
    <name type="scientific">Thermodesulfatator atlanticus</name>
    <dbReference type="NCBI Taxonomy" id="501497"/>
    <lineage>
        <taxon>Bacteria</taxon>
        <taxon>Pseudomonadati</taxon>
        <taxon>Thermodesulfobacteriota</taxon>
        <taxon>Thermodesulfobacteria</taxon>
        <taxon>Thermodesulfobacteriales</taxon>
        <taxon>Thermodesulfatatoraceae</taxon>
        <taxon>Thermodesulfatator</taxon>
    </lineage>
</organism>
<accession>A0A7V5U2Q6</accession>
<keyword evidence="3 7" id="KW-0228">DNA excision</keyword>
<feature type="domain" description="UVR" evidence="9">
    <location>
        <begin position="200"/>
        <end position="235"/>
    </location>
</feature>
<keyword evidence="5 7" id="KW-0234">DNA repair</keyword>
<evidence type="ECO:0000259" key="10">
    <source>
        <dbReference type="PROSITE" id="PS50164"/>
    </source>
</evidence>
<dbReference type="Pfam" id="PF08459">
    <property type="entry name" value="UvrC_RNaseH_dom"/>
    <property type="match status" value="1"/>
</dbReference>
<dbReference type="EMBL" id="DROK01000172">
    <property type="protein sequence ID" value="HHI97397.1"/>
    <property type="molecule type" value="Genomic_DNA"/>
</dbReference>
<evidence type="ECO:0000256" key="2">
    <source>
        <dbReference type="ARBA" id="ARBA00022763"/>
    </source>
</evidence>
<evidence type="ECO:0000256" key="3">
    <source>
        <dbReference type="ARBA" id="ARBA00022769"/>
    </source>
</evidence>
<keyword evidence="8" id="KW-0175">Coiled coil</keyword>
<dbReference type="InterPro" id="IPR001162">
    <property type="entry name" value="UvrC_RNase_H_dom"/>
</dbReference>
<dbReference type="InterPro" id="IPR001943">
    <property type="entry name" value="UVR_dom"/>
</dbReference>
<comment type="similarity">
    <text evidence="7">Belongs to the UvrC family.</text>
</comment>
<proteinExistence type="inferred from homology"/>
<dbReference type="InterPro" id="IPR035901">
    <property type="entry name" value="GIY-YIG_endonuc_sf"/>
</dbReference>
<evidence type="ECO:0000313" key="12">
    <source>
        <dbReference type="EMBL" id="HHI97397.1"/>
    </source>
</evidence>
<dbReference type="Pfam" id="PF01541">
    <property type="entry name" value="GIY-YIG"/>
    <property type="match status" value="1"/>
</dbReference>
<keyword evidence="6 7" id="KW-0742">SOS response</keyword>
<dbReference type="GO" id="GO:0009381">
    <property type="term" value="F:excinuclease ABC activity"/>
    <property type="evidence" value="ECO:0007669"/>
    <property type="project" value="UniProtKB-UniRule"/>
</dbReference>
<protein>
    <recommendedName>
        <fullName evidence="7">UvrABC system protein C</fullName>
        <shortName evidence="7">Protein UvrC</shortName>
    </recommendedName>
    <alternativeName>
        <fullName evidence="7">Excinuclease ABC subunit C</fullName>
    </alternativeName>
</protein>
<feature type="domain" description="GIY-YIG" evidence="10">
    <location>
        <begin position="13"/>
        <end position="90"/>
    </location>
</feature>
<dbReference type="InterPro" id="IPR036876">
    <property type="entry name" value="UVR_dom_sf"/>
</dbReference>
<dbReference type="InterPro" id="IPR047296">
    <property type="entry name" value="GIY-YIG_UvrC_Cho"/>
</dbReference>
<dbReference type="InterPro" id="IPR050066">
    <property type="entry name" value="UvrABC_protein_C"/>
</dbReference>
<dbReference type="SUPFAM" id="SSF47781">
    <property type="entry name" value="RuvA domain 2-like"/>
    <property type="match status" value="1"/>
</dbReference>
<dbReference type="SUPFAM" id="SSF82771">
    <property type="entry name" value="GIY-YIG endonuclease"/>
    <property type="match status" value="1"/>
</dbReference>
<dbReference type="PANTHER" id="PTHR30562:SF1">
    <property type="entry name" value="UVRABC SYSTEM PROTEIN C"/>
    <property type="match status" value="1"/>
</dbReference>
<dbReference type="InterPro" id="IPR003583">
    <property type="entry name" value="Hlx-hairpin-Hlx_DNA-bd_motif"/>
</dbReference>
<evidence type="ECO:0000256" key="5">
    <source>
        <dbReference type="ARBA" id="ARBA00023204"/>
    </source>
</evidence>
<dbReference type="SMART" id="SM00278">
    <property type="entry name" value="HhH1"/>
    <property type="match status" value="2"/>
</dbReference>
<dbReference type="Pfam" id="PF14520">
    <property type="entry name" value="HHH_5"/>
    <property type="match status" value="1"/>
</dbReference>
<dbReference type="NCBIfam" id="TIGR00194">
    <property type="entry name" value="uvrC"/>
    <property type="match status" value="1"/>
</dbReference>
<evidence type="ECO:0000259" key="11">
    <source>
        <dbReference type="PROSITE" id="PS50165"/>
    </source>
</evidence>
<evidence type="ECO:0000256" key="6">
    <source>
        <dbReference type="ARBA" id="ARBA00023236"/>
    </source>
</evidence>
<dbReference type="Gene3D" id="1.10.150.20">
    <property type="entry name" value="5' to 3' exonuclease, C-terminal subdomain"/>
    <property type="match status" value="1"/>
</dbReference>
<keyword evidence="4 7" id="KW-0267">Excision nuclease</keyword>
<evidence type="ECO:0000256" key="7">
    <source>
        <dbReference type="HAMAP-Rule" id="MF_00203"/>
    </source>
</evidence>
<dbReference type="CDD" id="cd10434">
    <property type="entry name" value="GIY-YIG_UvrC_Cho"/>
    <property type="match status" value="1"/>
</dbReference>
<dbReference type="HAMAP" id="MF_00203">
    <property type="entry name" value="UvrC"/>
    <property type="match status" value="1"/>
</dbReference>
<dbReference type="PANTHER" id="PTHR30562">
    <property type="entry name" value="UVRC/OXIDOREDUCTASE"/>
    <property type="match status" value="1"/>
</dbReference>
<evidence type="ECO:0000256" key="4">
    <source>
        <dbReference type="ARBA" id="ARBA00022881"/>
    </source>
</evidence>
<dbReference type="FunFam" id="3.40.1440.10:FF:000001">
    <property type="entry name" value="UvrABC system protein C"/>
    <property type="match status" value="1"/>
</dbReference>
<dbReference type="SUPFAM" id="SSF46600">
    <property type="entry name" value="C-terminal UvrC-binding domain of UvrB"/>
    <property type="match status" value="1"/>
</dbReference>
<feature type="coiled-coil region" evidence="8">
    <location>
        <begin position="196"/>
        <end position="223"/>
    </location>
</feature>
<evidence type="ECO:0000259" key="9">
    <source>
        <dbReference type="PROSITE" id="PS50151"/>
    </source>
</evidence>
<dbReference type="Proteomes" id="UP000886101">
    <property type="component" value="Unassembled WGS sequence"/>
</dbReference>
<dbReference type="SMART" id="SM00465">
    <property type="entry name" value="GIYc"/>
    <property type="match status" value="1"/>
</dbReference>
<feature type="domain" description="UvrC family homology region profile" evidence="11">
    <location>
        <begin position="251"/>
        <end position="469"/>
    </location>
</feature>
<comment type="caution">
    <text evidence="12">The sequence shown here is derived from an EMBL/GenBank/DDBJ whole genome shotgun (WGS) entry which is preliminary data.</text>
</comment>
<dbReference type="GO" id="GO:0003677">
    <property type="term" value="F:DNA binding"/>
    <property type="evidence" value="ECO:0007669"/>
    <property type="project" value="UniProtKB-UniRule"/>
</dbReference>
<comment type="subcellular location">
    <subcellularLocation>
        <location evidence="7">Cytoplasm</location>
    </subcellularLocation>
</comment>
<reference evidence="12" key="1">
    <citation type="journal article" date="2020" name="mSystems">
        <title>Genome- and Community-Level Interaction Insights into Carbon Utilization and Element Cycling Functions of Hydrothermarchaeota in Hydrothermal Sediment.</title>
        <authorList>
            <person name="Zhou Z."/>
            <person name="Liu Y."/>
            <person name="Xu W."/>
            <person name="Pan J."/>
            <person name="Luo Z.H."/>
            <person name="Li M."/>
        </authorList>
    </citation>
    <scope>NUCLEOTIDE SEQUENCE [LARGE SCALE GENOMIC DNA]</scope>
    <source>
        <strain evidence="12">HyVt-533</strain>
    </source>
</reference>
<dbReference type="Gene3D" id="3.40.1440.10">
    <property type="entry name" value="GIY-YIG endonuclease"/>
    <property type="match status" value="1"/>
</dbReference>
<dbReference type="Pfam" id="PF02151">
    <property type="entry name" value="UVR"/>
    <property type="match status" value="1"/>
</dbReference>
<keyword evidence="2 7" id="KW-0227">DNA damage</keyword>